<feature type="domain" description="tRNA uridine 5-carboxymethylaminomethyl modification enzyme C-terminal subdomain" evidence="11">
    <location>
        <begin position="546"/>
        <end position="617"/>
    </location>
</feature>
<dbReference type="Gene3D" id="1.10.10.1800">
    <property type="entry name" value="tRNA uridine 5-carboxymethylaminomethyl modification enzyme MnmG/GidA"/>
    <property type="match status" value="1"/>
</dbReference>
<accession>A0ABW1L965</accession>
<keyword evidence="4 10" id="KW-0285">Flavoprotein</keyword>
<comment type="function">
    <text evidence="10">NAD-binding protein involved in the addition of a carboxymethylaminomethyl (cmnm) group at the wobble position (U34) of certain tRNAs, forming tRNA-cmnm(5)s(2)U34.</text>
</comment>
<comment type="cofactor">
    <cofactor evidence="1 10">
        <name>FAD</name>
        <dbReference type="ChEBI" id="CHEBI:57692"/>
    </cofactor>
</comment>
<dbReference type="Pfam" id="PF21680">
    <property type="entry name" value="GIDA_C_1st"/>
    <property type="match status" value="1"/>
</dbReference>
<sequence>MQNFEAGSFDVIVIGAGHAGAEAALAAAGMGAKTLVLTINLDMIAFMPCNPSIGGPAKGIVVREIDAMGGAMGKVIDKTHIQMRMLNTGKGPAVRALRAQADKVLYQAEMKRLMEEQDNLSIHQAMVEELIVENNEIQGVITQVGAIYRAKTVIVTTGTFLRGEIIIGNLKYSSGPNNQQPSLKLADNLRDLGFDLVRFKTGTPPRVNSKTIDYSKTEIQPGDEVPRAFSYETSEFITDQLPCWLTYTNERTHQVIDDNLHLSPMYSGMIKGTGPRYCPSIEDKVVRFNDKPRHQIFLEPEGRNTREVYVQGLSTSLPEHVQRKLLESIPGLEKAEMMRAGYAIEYDAMVPTQLWPTLETKKIQNLYTAGQINGTSGYEEAAGQGLMAGMNAAARALNKDEIILSRSDAYIGVLIDDLVTKGTNEPYRLLTSRAEYRLLLRHDNADLRLTKIGFTAGLIPEERYERFEAKKKLIEEEIVRLRKTIIKPNEETQSLIRSKGGTELKDGIKGQDLLKRPEMAYEDIAKLSPSTIQLTDEMKEQIEIQIKYEGYIEKSLLQVEKLKKMENKKIPDLIDYDAISGIATEAKQKMKEVRPLSIAQASRISGVNPADISILLVYIEQGRIAKISG</sequence>
<keyword evidence="7 10" id="KW-0520">NAD</keyword>
<feature type="binding site" evidence="10">
    <location>
        <begin position="15"/>
        <end position="20"/>
    </location>
    <ligand>
        <name>FAD</name>
        <dbReference type="ChEBI" id="CHEBI:57692"/>
    </ligand>
</feature>
<evidence type="ECO:0000256" key="1">
    <source>
        <dbReference type="ARBA" id="ARBA00001974"/>
    </source>
</evidence>
<proteinExistence type="inferred from homology"/>
<dbReference type="InterPro" id="IPR002218">
    <property type="entry name" value="MnmG-rel"/>
</dbReference>
<dbReference type="Gene3D" id="1.10.150.570">
    <property type="entry name" value="GidA associated domain, C-terminal subdomain"/>
    <property type="match status" value="1"/>
</dbReference>
<dbReference type="InterPro" id="IPR020595">
    <property type="entry name" value="MnmG-rel_CS"/>
</dbReference>
<dbReference type="InterPro" id="IPR047001">
    <property type="entry name" value="MnmG_C_subdom"/>
</dbReference>
<feature type="binding site" evidence="10">
    <location>
        <position position="371"/>
    </location>
    <ligand>
        <name>FAD</name>
        <dbReference type="ChEBI" id="CHEBI:57692"/>
    </ligand>
</feature>
<dbReference type="InterPro" id="IPR004416">
    <property type="entry name" value="MnmG"/>
</dbReference>
<name>A0ABW1L965_9BACL</name>
<dbReference type="Gene3D" id="3.50.50.60">
    <property type="entry name" value="FAD/NAD(P)-binding domain"/>
    <property type="match status" value="2"/>
</dbReference>
<gene>
    <name evidence="10 12" type="primary">mnmG</name>
    <name evidence="10" type="synonym">gidA</name>
    <name evidence="12" type="ORF">ACFPYN_13735</name>
</gene>
<evidence type="ECO:0000256" key="3">
    <source>
        <dbReference type="ARBA" id="ARBA00020461"/>
    </source>
</evidence>
<dbReference type="HAMAP" id="MF_00129">
    <property type="entry name" value="MnmG_GidA"/>
    <property type="match status" value="1"/>
</dbReference>
<keyword evidence="13" id="KW-1185">Reference proteome</keyword>
<dbReference type="InterPro" id="IPR036188">
    <property type="entry name" value="FAD/NAD-bd_sf"/>
</dbReference>
<evidence type="ECO:0000256" key="8">
    <source>
        <dbReference type="ARBA" id="ARBA00025948"/>
    </source>
</evidence>
<dbReference type="InterPro" id="IPR049312">
    <property type="entry name" value="GIDA_C_N"/>
</dbReference>
<evidence type="ECO:0000256" key="4">
    <source>
        <dbReference type="ARBA" id="ARBA00022630"/>
    </source>
</evidence>
<evidence type="ECO:0000313" key="13">
    <source>
        <dbReference type="Proteomes" id="UP001596170"/>
    </source>
</evidence>
<dbReference type="PROSITE" id="PS01281">
    <property type="entry name" value="GIDA_2"/>
    <property type="match status" value="1"/>
</dbReference>
<dbReference type="SMART" id="SM01228">
    <property type="entry name" value="GIDA_assoc_3"/>
    <property type="match status" value="1"/>
</dbReference>
<dbReference type="SUPFAM" id="SSF51905">
    <property type="entry name" value="FAD/NAD(P)-binding domain"/>
    <property type="match status" value="1"/>
</dbReference>
<evidence type="ECO:0000256" key="9">
    <source>
        <dbReference type="ARBA" id="ARBA00031800"/>
    </source>
</evidence>
<keyword evidence="10" id="KW-0963">Cytoplasm</keyword>
<comment type="subunit">
    <text evidence="8 10">Homodimer. Heterotetramer of two MnmE and two MnmG subunits.</text>
</comment>
<organism evidence="12 13">
    <name type="scientific">Paenisporosarcina macmurdoensis</name>
    <dbReference type="NCBI Taxonomy" id="212659"/>
    <lineage>
        <taxon>Bacteria</taxon>
        <taxon>Bacillati</taxon>
        <taxon>Bacillota</taxon>
        <taxon>Bacilli</taxon>
        <taxon>Bacillales</taxon>
        <taxon>Caryophanaceae</taxon>
        <taxon>Paenisporosarcina</taxon>
    </lineage>
</organism>
<dbReference type="Proteomes" id="UP001596170">
    <property type="component" value="Unassembled WGS sequence"/>
</dbReference>
<evidence type="ECO:0000256" key="2">
    <source>
        <dbReference type="ARBA" id="ARBA00007653"/>
    </source>
</evidence>
<dbReference type="Pfam" id="PF13932">
    <property type="entry name" value="SAM_GIDA_C"/>
    <property type="match status" value="1"/>
</dbReference>
<keyword evidence="6 10" id="KW-0274">FAD</keyword>
<dbReference type="RefSeq" id="WP_377734977.1">
    <property type="nucleotide sequence ID" value="NZ_JBHSRI010000025.1"/>
</dbReference>
<dbReference type="InterPro" id="IPR044920">
    <property type="entry name" value="MnmG_C_subdom_sf"/>
</dbReference>
<evidence type="ECO:0000313" key="12">
    <source>
        <dbReference type="EMBL" id="MFC6040484.1"/>
    </source>
</evidence>
<dbReference type="Pfam" id="PF01134">
    <property type="entry name" value="GIDA"/>
    <property type="match status" value="1"/>
</dbReference>
<evidence type="ECO:0000256" key="10">
    <source>
        <dbReference type="HAMAP-Rule" id="MF_00129"/>
    </source>
</evidence>
<dbReference type="PROSITE" id="PS01280">
    <property type="entry name" value="GIDA_1"/>
    <property type="match status" value="1"/>
</dbReference>
<comment type="subcellular location">
    <subcellularLocation>
        <location evidence="10">Cytoplasm</location>
    </subcellularLocation>
</comment>
<feature type="binding site" evidence="10">
    <location>
        <position position="127"/>
    </location>
    <ligand>
        <name>FAD</name>
        <dbReference type="ChEBI" id="CHEBI:57692"/>
    </ligand>
</feature>
<dbReference type="InterPro" id="IPR026904">
    <property type="entry name" value="MnmG_C"/>
</dbReference>
<keyword evidence="5 10" id="KW-0819">tRNA processing</keyword>
<evidence type="ECO:0000259" key="11">
    <source>
        <dbReference type="SMART" id="SM01228"/>
    </source>
</evidence>
<comment type="caution">
    <text evidence="12">The sequence shown here is derived from an EMBL/GenBank/DDBJ whole genome shotgun (WGS) entry which is preliminary data.</text>
</comment>
<reference evidence="13" key="1">
    <citation type="journal article" date="2019" name="Int. J. Syst. Evol. Microbiol.">
        <title>The Global Catalogue of Microorganisms (GCM) 10K type strain sequencing project: providing services to taxonomists for standard genome sequencing and annotation.</title>
        <authorList>
            <consortium name="The Broad Institute Genomics Platform"/>
            <consortium name="The Broad Institute Genome Sequencing Center for Infectious Disease"/>
            <person name="Wu L."/>
            <person name="Ma J."/>
        </authorList>
    </citation>
    <scope>NUCLEOTIDE SEQUENCE [LARGE SCALE GENOMIC DNA]</scope>
    <source>
        <strain evidence="13">CCUG 54527</strain>
    </source>
</reference>
<dbReference type="InterPro" id="IPR040131">
    <property type="entry name" value="MnmG_N"/>
</dbReference>
<protein>
    <recommendedName>
        <fullName evidence="3 10">tRNA uridine 5-carboxymethylaminomethyl modification enzyme MnmG</fullName>
    </recommendedName>
    <alternativeName>
        <fullName evidence="9 10">Glucose-inhibited division protein A</fullName>
    </alternativeName>
</protein>
<comment type="similarity">
    <text evidence="2 10">Belongs to the MnmG family.</text>
</comment>
<evidence type="ECO:0000256" key="6">
    <source>
        <dbReference type="ARBA" id="ARBA00022827"/>
    </source>
</evidence>
<feature type="binding site" evidence="10">
    <location>
        <position position="182"/>
    </location>
    <ligand>
        <name>FAD</name>
        <dbReference type="ChEBI" id="CHEBI:57692"/>
    </ligand>
</feature>
<feature type="binding site" evidence="10">
    <location>
        <begin position="274"/>
        <end position="288"/>
    </location>
    <ligand>
        <name>NAD(+)</name>
        <dbReference type="ChEBI" id="CHEBI:57540"/>
    </ligand>
</feature>
<dbReference type="PANTHER" id="PTHR11806">
    <property type="entry name" value="GLUCOSE INHIBITED DIVISION PROTEIN A"/>
    <property type="match status" value="1"/>
</dbReference>
<evidence type="ECO:0000256" key="7">
    <source>
        <dbReference type="ARBA" id="ARBA00023027"/>
    </source>
</evidence>
<dbReference type="NCBIfam" id="TIGR00136">
    <property type="entry name" value="mnmG_gidA"/>
    <property type="match status" value="1"/>
</dbReference>
<dbReference type="PANTHER" id="PTHR11806:SF0">
    <property type="entry name" value="PROTEIN MTO1 HOMOLOG, MITOCHONDRIAL"/>
    <property type="match status" value="1"/>
</dbReference>
<dbReference type="EMBL" id="JBHSRI010000025">
    <property type="protein sequence ID" value="MFC6040484.1"/>
    <property type="molecule type" value="Genomic_DNA"/>
</dbReference>
<dbReference type="PRINTS" id="PR00411">
    <property type="entry name" value="PNDRDTASEI"/>
</dbReference>
<evidence type="ECO:0000256" key="5">
    <source>
        <dbReference type="ARBA" id="ARBA00022694"/>
    </source>
</evidence>